<dbReference type="Gene3D" id="3.60.10.10">
    <property type="entry name" value="Endonuclease/exonuclease/phosphatase"/>
    <property type="match status" value="1"/>
</dbReference>
<evidence type="ECO:0000256" key="1">
    <source>
        <dbReference type="SAM" id="MobiDB-lite"/>
    </source>
</evidence>
<dbReference type="PANTHER" id="PTHR16320:SF1">
    <property type="entry name" value="SPHINGOMYELINASE DDB_G0288017"/>
    <property type="match status" value="1"/>
</dbReference>
<dbReference type="EMBL" id="MCOG01000045">
    <property type="protein sequence ID" value="ORY69180.1"/>
    <property type="molecule type" value="Genomic_DNA"/>
</dbReference>
<dbReference type="Proteomes" id="UP000193920">
    <property type="component" value="Unassembled WGS sequence"/>
</dbReference>
<dbReference type="AlphaFoldDB" id="A0A1Y2EC80"/>
<evidence type="ECO:0000313" key="2">
    <source>
        <dbReference type="EMBL" id="ORY69180.1"/>
    </source>
</evidence>
<name>A0A1Y2EC80_9FUNG</name>
<evidence type="ECO:0008006" key="4">
    <source>
        <dbReference type="Google" id="ProtNLM"/>
    </source>
</evidence>
<keyword evidence="3" id="KW-1185">Reference proteome</keyword>
<reference evidence="2 3" key="1">
    <citation type="submission" date="2016-08" db="EMBL/GenBank/DDBJ databases">
        <title>A Parts List for Fungal Cellulosomes Revealed by Comparative Genomics.</title>
        <authorList>
            <consortium name="DOE Joint Genome Institute"/>
            <person name="Haitjema C.H."/>
            <person name="Gilmore S.P."/>
            <person name="Henske J.K."/>
            <person name="Solomon K.V."/>
            <person name="De Groot R."/>
            <person name="Kuo A."/>
            <person name="Mondo S.J."/>
            <person name="Salamov A.A."/>
            <person name="Labutti K."/>
            <person name="Zhao Z."/>
            <person name="Chiniquy J."/>
            <person name="Barry K."/>
            <person name="Brewer H.M."/>
            <person name="Purvine S.O."/>
            <person name="Wright A.T."/>
            <person name="Boxma B."/>
            <person name="Van Alen T."/>
            <person name="Hackstein J.H."/>
            <person name="Baker S.E."/>
            <person name="Grigoriev I.V."/>
            <person name="O'Malley M.A."/>
        </authorList>
    </citation>
    <scope>NUCLEOTIDE SEQUENCE [LARGE SCALE GENOMIC DNA]</scope>
    <source>
        <strain evidence="2 3">G1</strain>
    </source>
</reference>
<dbReference type="GO" id="GO:0004767">
    <property type="term" value="F:sphingomyelin phosphodiesterase activity"/>
    <property type="evidence" value="ECO:0007669"/>
    <property type="project" value="InterPro"/>
</dbReference>
<accession>A0A1Y2EC80</accession>
<gene>
    <name evidence="2" type="ORF">LY90DRAFT_504254</name>
</gene>
<protein>
    <recommendedName>
        <fullName evidence="4">Sphingomyelin phosphodiesterase</fullName>
    </recommendedName>
</protein>
<feature type="compositionally biased region" description="Low complexity" evidence="1">
    <location>
        <begin position="226"/>
        <end position="242"/>
    </location>
</feature>
<dbReference type="InterPro" id="IPR038772">
    <property type="entry name" value="Sph/SMPD2-like"/>
</dbReference>
<proteinExistence type="predicted"/>
<sequence>MYYFLNSYRLACKGALYVRLKVGNNKHINIFSTHLQASYENYPPPDSKSVKVRMNQALILHKFIYKNMKNHISEPCFVMGDFNVDGVRQPEEIENKGWYTDKAKLNDHDLDVYAHSNEYIALVNLLRGNLDGVPEEYMPKDVPETPLLGTNDITTRFNIHNLIYNHQDPKVHPITTSNFRGVKGPFEEKSLDYIFEFTPIGTENREDNCNTPVNDNIYPNNETIDNSQTTTPTPNNNNNNEFINKNDNYNICSAKVEPYEVDNPNFKYISDHFSVTTTVQM</sequence>
<comment type="caution">
    <text evidence="2">The sequence shown here is derived from an EMBL/GenBank/DDBJ whole genome shotgun (WGS) entry which is preliminary data.</text>
</comment>
<dbReference type="PANTHER" id="PTHR16320">
    <property type="entry name" value="SPHINGOMYELINASE FAMILY MEMBER"/>
    <property type="match status" value="1"/>
</dbReference>
<feature type="region of interest" description="Disordered" evidence="1">
    <location>
        <begin position="222"/>
        <end position="242"/>
    </location>
</feature>
<evidence type="ECO:0000313" key="3">
    <source>
        <dbReference type="Proteomes" id="UP000193920"/>
    </source>
</evidence>
<dbReference type="STRING" id="1754190.A0A1Y2EC80"/>
<organism evidence="2 3">
    <name type="scientific">Neocallimastix californiae</name>
    <dbReference type="NCBI Taxonomy" id="1754190"/>
    <lineage>
        <taxon>Eukaryota</taxon>
        <taxon>Fungi</taxon>
        <taxon>Fungi incertae sedis</taxon>
        <taxon>Chytridiomycota</taxon>
        <taxon>Chytridiomycota incertae sedis</taxon>
        <taxon>Neocallimastigomycetes</taxon>
        <taxon>Neocallimastigales</taxon>
        <taxon>Neocallimastigaceae</taxon>
        <taxon>Neocallimastix</taxon>
    </lineage>
</organism>
<dbReference type="OrthoDB" id="40902at2759"/>
<dbReference type="SUPFAM" id="SSF56219">
    <property type="entry name" value="DNase I-like"/>
    <property type="match status" value="1"/>
</dbReference>
<dbReference type="GO" id="GO:0005737">
    <property type="term" value="C:cytoplasm"/>
    <property type="evidence" value="ECO:0007669"/>
    <property type="project" value="TreeGrafter"/>
</dbReference>
<dbReference type="InterPro" id="IPR036691">
    <property type="entry name" value="Endo/exonu/phosph_ase_sf"/>
</dbReference>